<comment type="caution">
    <text evidence="1">The sequence shown here is derived from an EMBL/GenBank/DDBJ whole genome shotgun (WGS) entry which is preliminary data.</text>
</comment>
<dbReference type="EMBL" id="JAIPUX010001211">
    <property type="protein sequence ID" value="KAH0625689.1"/>
    <property type="molecule type" value="Genomic_DNA"/>
</dbReference>
<sequence>MTVQKGEHRQLLKDSFMVELVEGARKLRHVFLFTDLFLCAKLKKQIGGKAQQYDCKWYIPLSDLSFQMVDDSECGPNIPLVPDEELDAMKVKISQLKSDVQREKVRDPLLGPWRFPGYVVSGWSEPFLALPAQKAANKGSRNMERLKKKLSEQESMLLLMSPNMAFRVCNRNGKVSVRPLTGKRGNGECVIVNGKVREWQVCDR</sequence>
<evidence type="ECO:0000313" key="2">
    <source>
        <dbReference type="Proteomes" id="UP000826234"/>
    </source>
</evidence>
<gene>
    <name evidence="1" type="ORF">JD844_015284</name>
</gene>
<accession>A0ABQ7T7Q9</accession>
<proteinExistence type="predicted"/>
<protein>
    <submittedName>
        <fullName evidence="1">Uncharacterized protein</fullName>
    </submittedName>
</protein>
<dbReference type="Proteomes" id="UP000826234">
    <property type="component" value="Unassembled WGS sequence"/>
</dbReference>
<reference evidence="1 2" key="1">
    <citation type="journal article" date="2022" name="Gigascience">
        <title>A chromosome-level genome assembly and annotation of the desert horned lizard, Phrynosoma platyrhinos, provides insight into chromosomal rearrangements among reptiles.</title>
        <authorList>
            <person name="Koochekian N."/>
            <person name="Ascanio A."/>
            <person name="Farleigh K."/>
            <person name="Card D.C."/>
            <person name="Schield D.R."/>
            <person name="Castoe T.A."/>
            <person name="Jezkova T."/>
        </authorList>
    </citation>
    <scope>NUCLEOTIDE SEQUENCE [LARGE SCALE GENOMIC DNA]</scope>
    <source>
        <strain evidence="1">NK-2021</strain>
    </source>
</reference>
<dbReference type="PANTHER" id="PTHR23182">
    <property type="entry name" value="BREAKPOINT CLUSTER REGION PROTEIN BCR"/>
    <property type="match status" value="1"/>
</dbReference>
<dbReference type="Pfam" id="PF19057">
    <property type="entry name" value="PH_19"/>
    <property type="match status" value="1"/>
</dbReference>
<evidence type="ECO:0000313" key="1">
    <source>
        <dbReference type="EMBL" id="KAH0625689.1"/>
    </source>
</evidence>
<dbReference type="InterPro" id="IPR037769">
    <property type="entry name" value="Abr/Bcr"/>
</dbReference>
<name>A0ABQ7T7Q9_PHRPL</name>
<dbReference type="PANTHER" id="PTHR23182:SF3">
    <property type="entry name" value="BREAKPOINT CLUSTER REGION PROTEIN"/>
    <property type="match status" value="1"/>
</dbReference>
<dbReference type="SUPFAM" id="SSF50729">
    <property type="entry name" value="PH domain-like"/>
    <property type="match status" value="1"/>
</dbReference>
<dbReference type="Gene3D" id="2.30.29.30">
    <property type="entry name" value="Pleckstrin-homology domain (PH domain)/Phosphotyrosine-binding domain (PTB)"/>
    <property type="match status" value="1"/>
</dbReference>
<keyword evidence="2" id="KW-1185">Reference proteome</keyword>
<dbReference type="InterPro" id="IPR011993">
    <property type="entry name" value="PH-like_dom_sf"/>
</dbReference>
<organism evidence="1 2">
    <name type="scientific">Phrynosoma platyrhinos</name>
    <name type="common">Desert horned lizard</name>
    <dbReference type="NCBI Taxonomy" id="52577"/>
    <lineage>
        <taxon>Eukaryota</taxon>
        <taxon>Metazoa</taxon>
        <taxon>Chordata</taxon>
        <taxon>Craniata</taxon>
        <taxon>Vertebrata</taxon>
        <taxon>Euteleostomi</taxon>
        <taxon>Lepidosauria</taxon>
        <taxon>Squamata</taxon>
        <taxon>Bifurcata</taxon>
        <taxon>Unidentata</taxon>
        <taxon>Episquamata</taxon>
        <taxon>Toxicofera</taxon>
        <taxon>Iguania</taxon>
        <taxon>Phrynosomatidae</taxon>
        <taxon>Phrynosomatinae</taxon>
        <taxon>Phrynosoma</taxon>
    </lineage>
</organism>